<dbReference type="Pfam" id="PF01510">
    <property type="entry name" value="Amidase_2"/>
    <property type="match status" value="1"/>
</dbReference>
<dbReference type="InterPro" id="IPR036505">
    <property type="entry name" value="Amidase/PGRP_sf"/>
</dbReference>
<proteinExistence type="predicted"/>
<dbReference type="Proteomes" id="UP001527090">
    <property type="component" value="Unassembled WGS sequence"/>
</dbReference>
<dbReference type="GO" id="GO:0008745">
    <property type="term" value="F:N-acetylmuramoyl-L-alanine amidase activity"/>
    <property type="evidence" value="ECO:0007669"/>
    <property type="project" value="UniProtKB-EC"/>
</dbReference>
<feature type="domain" description="N-acetylmuramoyl-L-alanine amidase" evidence="7">
    <location>
        <begin position="275"/>
        <end position="414"/>
    </location>
</feature>
<evidence type="ECO:0000256" key="5">
    <source>
        <dbReference type="SAM" id="MobiDB-lite"/>
    </source>
</evidence>
<dbReference type="EMBL" id="JAMDLY010000011">
    <property type="protein sequence ID" value="MCY9530234.1"/>
    <property type="molecule type" value="Genomic_DNA"/>
</dbReference>
<keyword evidence="9" id="KW-1185">Reference proteome</keyword>
<dbReference type="InterPro" id="IPR002502">
    <property type="entry name" value="Amidase_domain"/>
</dbReference>
<reference evidence="8 9" key="1">
    <citation type="submission" date="2022-05" db="EMBL/GenBank/DDBJ databases">
        <title>Genome Sequencing of Bee-Associated Microbes.</title>
        <authorList>
            <person name="Dunlap C."/>
        </authorList>
    </citation>
    <scope>NUCLEOTIDE SEQUENCE [LARGE SCALE GENOMIC DNA]</scope>
    <source>
        <strain evidence="8 9">NRRL NRS-750</strain>
    </source>
</reference>
<feature type="region of interest" description="Disordered" evidence="5">
    <location>
        <begin position="106"/>
        <end position="127"/>
    </location>
</feature>
<evidence type="ECO:0000256" key="1">
    <source>
        <dbReference type="ARBA" id="ARBA00001561"/>
    </source>
</evidence>
<evidence type="ECO:0000259" key="7">
    <source>
        <dbReference type="SMART" id="SM00644"/>
    </source>
</evidence>
<dbReference type="Gene3D" id="3.40.80.10">
    <property type="entry name" value="Peptidoglycan recognition protein-like"/>
    <property type="match status" value="1"/>
</dbReference>
<comment type="caution">
    <text evidence="8">The sequence shown here is derived from an EMBL/GenBank/DDBJ whole genome shotgun (WGS) entry which is preliminary data.</text>
</comment>
<evidence type="ECO:0000256" key="4">
    <source>
        <dbReference type="ARBA" id="ARBA00023316"/>
    </source>
</evidence>
<organism evidence="8 9">
    <name type="scientific">Paenibacillus alvei</name>
    <name type="common">Bacillus alvei</name>
    <dbReference type="NCBI Taxonomy" id="44250"/>
    <lineage>
        <taxon>Bacteria</taxon>
        <taxon>Bacillati</taxon>
        <taxon>Bacillota</taxon>
        <taxon>Bacilli</taxon>
        <taxon>Bacillales</taxon>
        <taxon>Paenibacillaceae</taxon>
        <taxon>Paenibacillus</taxon>
    </lineage>
</organism>
<dbReference type="EC" id="3.5.1.28" evidence="2"/>
<evidence type="ECO:0000313" key="9">
    <source>
        <dbReference type="Proteomes" id="UP001527090"/>
    </source>
</evidence>
<feature type="signal peptide" evidence="6">
    <location>
        <begin position="1"/>
        <end position="29"/>
    </location>
</feature>
<keyword evidence="3 8" id="KW-0378">Hydrolase</keyword>
<name>A0ABT4E912_PAEAL</name>
<dbReference type="PANTHER" id="PTHR30417:SF1">
    <property type="entry name" value="N-ACETYLMURAMOYL-L-ALANINE AMIDASE AMID"/>
    <property type="match status" value="1"/>
</dbReference>
<dbReference type="InterPro" id="IPR051206">
    <property type="entry name" value="NAMLAA_amidase_2"/>
</dbReference>
<dbReference type="SUPFAM" id="SSF55846">
    <property type="entry name" value="N-acetylmuramoyl-L-alanine amidase-like"/>
    <property type="match status" value="1"/>
</dbReference>
<gene>
    <name evidence="8" type="ORF">M5X04_12995</name>
</gene>
<dbReference type="Gene3D" id="1.10.530.10">
    <property type="match status" value="1"/>
</dbReference>
<comment type="catalytic activity">
    <reaction evidence="1">
        <text>Hydrolyzes the link between N-acetylmuramoyl residues and L-amino acid residues in certain cell-wall glycopeptides.</text>
        <dbReference type="EC" id="3.5.1.28"/>
    </reaction>
</comment>
<evidence type="ECO:0000256" key="3">
    <source>
        <dbReference type="ARBA" id="ARBA00022801"/>
    </source>
</evidence>
<keyword evidence="6" id="KW-0732">Signal</keyword>
<evidence type="ECO:0000256" key="6">
    <source>
        <dbReference type="SAM" id="SignalP"/>
    </source>
</evidence>
<dbReference type="RefSeq" id="WP_028532805.1">
    <property type="nucleotide sequence ID" value="NZ_JAMDLY010000011.1"/>
</dbReference>
<feature type="compositionally biased region" description="Polar residues" evidence="5">
    <location>
        <begin position="109"/>
        <end position="122"/>
    </location>
</feature>
<protein>
    <recommendedName>
        <fullName evidence="2">N-acetylmuramoyl-L-alanine amidase</fullName>
        <ecNumber evidence="2">3.5.1.28</ecNumber>
    </recommendedName>
</protein>
<evidence type="ECO:0000313" key="8">
    <source>
        <dbReference type="EMBL" id="MCY9530234.1"/>
    </source>
</evidence>
<evidence type="ECO:0000256" key="2">
    <source>
        <dbReference type="ARBA" id="ARBA00011901"/>
    </source>
</evidence>
<dbReference type="SMART" id="SM00644">
    <property type="entry name" value="Ami_2"/>
    <property type="match status" value="1"/>
</dbReference>
<sequence length="638" mass="70422">MKRFQTIQWKKLSLTLTVASLAAAGFAPALPAPFNSAPSVYAEQVKSNSQHLQQAFESAAKEFGVPVNILMSVSYNLTRWEHHNGEPSTSGGFGVMHLTDIPMPKQQPEEQNATADQISTSDSLDDPSHHTLAAASQLLKVNPIFLKKDPVENIRGGAALLAKYVKDIAGKLPVTESDWYGAVAKYSGSQELYYAQDFADQVFHTIQQGIARQTPEGQALRLTSKEVKPNPATLQSLQLHSTISSSADCPSLLPCRSIPAAYQQNGDDPSDYSNYDLADRPKFGPDIRFIVIHDTEETYRDTIGIFANPKKSVAAHYVVRSFDGDVTQMVNNKDVPWHAGNYYFNMHSIGIEHEGYAMEGATWYSERLYRSSAALVKYLGEKYDIPLDRAHIIGHNEIPGLTPKRTPAMHQDPGPFWDWEHYMELVGAPLGATHSLKDIVTIKPNFKSNLPEVQDAPLQPTNFVYLYKEPQFDADLIDDPALAIQNKKDGLSIGAKATTGQTFSLAGELGNWTAIWYGGQKAWFYNPAGSNAVAGSGELITPKAGTTSIPVYGAAYPEAAAYPADVKPNELVPLQYTIAQGQSYVAIEKVNGDYYEAPVFTKDPYATNKHIKGKEAFFRIFFNHRFAFVKASDVEKMR</sequence>
<keyword evidence="4" id="KW-0961">Cell wall biogenesis/degradation</keyword>
<dbReference type="PANTHER" id="PTHR30417">
    <property type="entry name" value="N-ACETYLMURAMOYL-L-ALANINE AMIDASE AMID"/>
    <property type="match status" value="1"/>
</dbReference>
<dbReference type="CDD" id="cd06583">
    <property type="entry name" value="PGRP"/>
    <property type="match status" value="1"/>
</dbReference>
<feature type="chain" id="PRO_5045330338" description="N-acetylmuramoyl-L-alanine amidase" evidence="6">
    <location>
        <begin position="30"/>
        <end position="638"/>
    </location>
</feature>
<accession>A0ABT4E912</accession>